<name>A0AAV9W5F7_9PEZI</name>
<keyword evidence="4" id="KW-1185">Reference proteome</keyword>
<evidence type="ECO:0000256" key="1">
    <source>
        <dbReference type="SAM" id="MobiDB-lite"/>
    </source>
</evidence>
<feature type="compositionally biased region" description="Polar residues" evidence="1">
    <location>
        <begin position="11"/>
        <end position="26"/>
    </location>
</feature>
<keyword evidence="2" id="KW-1133">Transmembrane helix</keyword>
<sequence>MVFYYYTSPMPSSTLSSDLGGPSTSFPAGFGPTAESNDGTIEFTVIPISGTRPPQLGASLKNPTNMSIMGALSLSDAEYEQIRSCIDCALQNEALLRDLDVDAKKSTEQERKRFHNAVSQYLTAGLATNRPLTHKLTVKYAAISPWLLYKLVLLRRKKFKTTVKSIGSKTGSTITSSLGSNSKYASLVDLGNPTPPEESFSLDANTVPLTLAERFGLTEADLNRIFAEEFDSFGQGSYNLAKTTKKRDQKTAGLDATNDTPAKFGSFWVHAVGVGVVFLSLIVGYWFYKHRDA</sequence>
<protein>
    <submittedName>
        <fullName evidence="3">Uncharacterized protein</fullName>
    </submittedName>
</protein>
<dbReference type="EMBL" id="JAVHJL010000006">
    <property type="protein sequence ID" value="KAK6501298.1"/>
    <property type="molecule type" value="Genomic_DNA"/>
</dbReference>
<evidence type="ECO:0000256" key="2">
    <source>
        <dbReference type="SAM" id="Phobius"/>
    </source>
</evidence>
<gene>
    <name evidence="3" type="ORF">TWF481_009139</name>
</gene>
<dbReference type="Proteomes" id="UP001370758">
    <property type="component" value="Unassembled WGS sequence"/>
</dbReference>
<accession>A0AAV9W5F7</accession>
<evidence type="ECO:0000313" key="3">
    <source>
        <dbReference type="EMBL" id="KAK6501298.1"/>
    </source>
</evidence>
<organism evidence="3 4">
    <name type="scientific">Arthrobotrys musiformis</name>
    <dbReference type="NCBI Taxonomy" id="47236"/>
    <lineage>
        <taxon>Eukaryota</taxon>
        <taxon>Fungi</taxon>
        <taxon>Dikarya</taxon>
        <taxon>Ascomycota</taxon>
        <taxon>Pezizomycotina</taxon>
        <taxon>Orbiliomycetes</taxon>
        <taxon>Orbiliales</taxon>
        <taxon>Orbiliaceae</taxon>
        <taxon>Arthrobotrys</taxon>
    </lineage>
</organism>
<proteinExistence type="predicted"/>
<feature type="transmembrane region" description="Helical" evidence="2">
    <location>
        <begin position="267"/>
        <end position="288"/>
    </location>
</feature>
<dbReference type="AlphaFoldDB" id="A0AAV9W5F7"/>
<keyword evidence="2" id="KW-0812">Transmembrane</keyword>
<reference evidence="3 4" key="1">
    <citation type="submission" date="2023-08" db="EMBL/GenBank/DDBJ databases">
        <authorList>
            <person name="Palmer J.M."/>
        </authorList>
    </citation>
    <scope>NUCLEOTIDE SEQUENCE [LARGE SCALE GENOMIC DNA]</scope>
    <source>
        <strain evidence="3 4">TWF481</strain>
    </source>
</reference>
<feature type="region of interest" description="Disordered" evidence="1">
    <location>
        <begin position="11"/>
        <end position="32"/>
    </location>
</feature>
<keyword evidence="2" id="KW-0472">Membrane</keyword>
<evidence type="ECO:0000313" key="4">
    <source>
        <dbReference type="Proteomes" id="UP001370758"/>
    </source>
</evidence>
<comment type="caution">
    <text evidence="3">The sequence shown here is derived from an EMBL/GenBank/DDBJ whole genome shotgun (WGS) entry which is preliminary data.</text>
</comment>